<dbReference type="SUPFAM" id="SSF52518">
    <property type="entry name" value="Thiamin diphosphate-binding fold (THDP-binding)"/>
    <property type="match status" value="1"/>
</dbReference>
<evidence type="ECO:0000256" key="7">
    <source>
        <dbReference type="ARBA" id="ARBA00023317"/>
    </source>
</evidence>
<dbReference type="PANTHER" id="PTHR11516">
    <property type="entry name" value="PYRUVATE DEHYDROGENASE E1 COMPONENT, ALPHA SUBUNIT BACTERIAL AND ORGANELLAR"/>
    <property type="match status" value="1"/>
</dbReference>
<dbReference type="InterPro" id="IPR029061">
    <property type="entry name" value="THDP-binding"/>
</dbReference>
<dbReference type="GO" id="GO:0004739">
    <property type="term" value="F:pyruvate dehydrogenase (acetyl-transferring) activity"/>
    <property type="evidence" value="ECO:0007669"/>
    <property type="project" value="UniProtKB-UniRule"/>
</dbReference>
<comment type="cofactor">
    <cofactor evidence="1 8">
        <name>thiamine diphosphate</name>
        <dbReference type="ChEBI" id="CHEBI:58937"/>
    </cofactor>
</comment>
<evidence type="ECO:0000256" key="5">
    <source>
        <dbReference type="ARBA" id="ARBA00023002"/>
    </source>
</evidence>
<dbReference type="InterPro" id="IPR001017">
    <property type="entry name" value="DH_E1"/>
</dbReference>
<comment type="function">
    <text evidence="8">The pyruvate dehydrogenase complex catalyzes the overall conversion of pyruvate to acetyl-CoA and CO(2).</text>
</comment>
<dbReference type="Gene3D" id="3.40.50.970">
    <property type="match status" value="1"/>
</dbReference>
<name>A0A7C3AP88_9BACT</name>
<comment type="subunit">
    <text evidence="2 8">Heterodimer of an alpha and a beta chain.</text>
</comment>
<dbReference type="Pfam" id="PF00676">
    <property type="entry name" value="E1_dh"/>
    <property type="match status" value="1"/>
</dbReference>
<reference evidence="10" key="1">
    <citation type="journal article" date="2020" name="mSystems">
        <title>Genome- and Community-Level Interaction Insights into Carbon Utilization and Element Cycling Functions of Hydrothermarchaeota in Hydrothermal Sediment.</title>
        <authorList>
            <person name="Zhou Z."/>
            <person name="Liu Y."/>
            <person name="Xu W."/>
            <person name="Pan J."/>
            <person name="Luo Z.H."/>
            <person name="Li M."/>
        </authorList>
    </citation>
    <scope>NUCLEOTIDE SEQUENCE [LARGE SCALE GENOMIC DNA]</scope>
    <source>
        <strain evidence="10">SpSt-192</strain>
    </source>
</reference>
<dbReference type="FunFam" id="3.40.50.970:FF:000013">
    <property type="entry name" value="Pyruvate dehydrogenase E1 component subunit alpha"/>
    <property type="match status" value="1"/>
</dbReference>
<evidence type="ECO:0000256" key="8">
    <source>
        <dbReference type="RuleBase" id="RU361139"/>
    </source>
</evidence>
<feature type="domain" description="Dehydrogenase E1 component" evidence="9">
    <location>
        <begin position="19"/>
        <end position="313"/>
    </location>
</feature>
<dbReference type="EMBL" id="DSID01000027">
    <property type="protein sequence ID" value="HEX69681.1"/>
    <property type="molecule type" value="Genomic_DNA"/>
</dbReference>
<sequence>MGAMKTGETRDELLGYYRQMLLIRRFEEKAAEMYAHGKIGGFLHLYIGEEAVAVGALAALHPDDHVVTHYRDHGYALARGLDPRRVMAELFGKATGVSRGKGGSMHLADVSRRFWGGYAIVGGHLPLAVGLSLAQQYTESGAIVLCVFGEGATNIGTFHESLNFAALWKLPVLFLCENNLYGMGTAIQRASAETEVYKKACAYEIPSERVDGMSVLEVRDAVRRSAERVRSGQGPFFLEALTYRFPGHSMADPEYYRSKEEVQQWRQRDPIRTFGRWLRDQGLATESDLQNVAREVERVVEEAVRFAEESPPPASDDLFRDVYVAPPAAVAPAPTATGRRA</sequence>
<evidence type="ECO:0000256" key="3">
    <source>
        <dbReference type="ARBA" id="ARBA00012281"/>
    </source>
</evidence>
<keyword evidence="6 8" id="KW-0786">Thiamine pyrophosphate</keyword>
<proteinExistence type="predicted"/>
<evidence type="ECO:0000313" key="10">
    <source>
        <dbReference type="EMBL" id="HEX69681.1"/>
    </source>
</evidence>
<evidence type="ECO:0000256" key="1">
    <source>
        <dbReference type="ARBA" id="ARBA00001964"/>
    </source>
</evidence>
<dbReference type="EC" id="1.2.4.1" evidence="3 8"/>
<organism evidence="10">
    <name type="scientific">Thermorudis sp</name>
    <dbReference type="NCBI Taxonomy" id="1969470"/>
    <lineage>
        <taxon>Bacteria</taxon>
        <taxon>Pseudomonadati</taxon>
        <taxon>Thermomicrobiota</taxon>
        <taxon>Thermomicrobia</taxon>
        <taxon>Thermomicrobia incertae sedis</taxon>
        <taxon>Thermorudis</taxon>
    </lineage>
</organism>
<evidence type="ECO:0000256" key="4">
    <source>
        <dbReference type="ARBA" id="ARBA00014159"/>
    </source>
</evidence>
<protein>
    <recommendedName>
        <fullName evidence="4 8">Pyruvate dehydrogenase E1 component subunit alpha</fullName>
        <ecNumber evidence="3 8">1.2.4.1</ecNumber>
    </recommendedName>
</protein>
<accession>A0A7C3AP88</accession>
<keyword evidence="5 8" id="KW-0560">Oxidoreductase</keyword>
<dbReference type="PANTHER" id="PTHR11516:SF60">
    <property type="entry name" value="PYRUVATE DEHYDROGENASE E1 COMPONENT SUBUNIT ALPHA"/>
    <property type="match status" value="1"/>
</dbReference>
<dbReference type="GO" id="GO:0006086">
    <property type="term" value="P:pyruvate decarboxylation to acetyl-CoA"/>
    <property type="evidence" value="ECO:0007669"/>
    <property type="project" value="InterPro"/>
</dbReference>
<gene>
    <name evidence="8 10" type="primary">pdhA</name>
    <name evidence="10" type="ORF">ENP13_00325</name>
</gene>
<comment type="caution">
    <text evidence="10">The sequence shown here is derived from an EMBL/GenBank/DDBJ whole genome shotgun (WGS) entry which is preliminary data.</text>
</comment>
<comment type="catalytic activity">
    <reaction evidence="8">
        <text>N(6)-[(R)-lipoyl]-L-lysyl-[protein] + pyruvate + H(+) = N(6)-[(R)-S(8)-acetyldihydrolipoyl]-L-lysyl-[protein] + CO2</text>
        <dbReference type="Rhea" id="RHEA:19189"/>
        <dbReference type="Rhea" id="RHEA-COMP:10474"/>
        <dbReference type="Rhea" id="RHEA-COMP:10478"/>
        <dbReference type="ChEBI" id="CHEBI:15361"/>
        <dbReference type="ChEBI" id="CHEBI:15378"/>
        <dbReference type="ChEBI" id="CHEBI:16526"/>
        <dbReference type="ChEBI" id="CHEBI:83099"/>
        <dbReference type="ChEBI" id="CHEBI:83111"/>
        <dbReference type="EC" id="1.2.4.1"/>
    </reaction>
</comment>
<evidence type="ECO:0000259" key="9">
    <source>
        <dbReference type="Pfam" id="PF00676"/>
    </source>
</evidence>
<dbReference type="AlphaFoldDB" id="A0A7C3AP88"/>
<evidence type="ECO:0000256" key="2">
    <source>
        <dbReference type="ARBA" id="ARBA00011870"/>
    </source>
</evidence>
<dbReference type="CDD" id="cd02000">
    <property type="entry name" value="TPP_E1_PDC_ADC_BCADC"/>
    <property type="match status" value="1"/>
</dbReference>
<dbReference type="InterPro" id="IPR050642">
    <property type="entry name" value="PDH_E1_Alpha_Subunit"/>
</dbReference>
<dbReference type="InterPro" id="IPR017597">
    <property type="entry name" value="Pyrv_DH_E1_asu_subgrp-y"/>
</dbReference>
<keyword evidence="7 8" id="KW-0670">Pyruvate</keyword>
<dbReference type="NCBIfam" id="TIGR03182">
    <property type="entry name" value="PDH_E1_alph_y"/>
    <property type="match status" value="1"/>
</dbReference>
<evidence type="ECO:0000256" key="6">
    <source>
        <dbReference type="ARBA" id="ARBA00023052"/>
    </source>
</evidence>